<keyword evidence="2" id="KW-0378">Hydrolase</keyword>
<feature type="domain" description="HIRAN" evidence="4">
    <location>
        <begin position="29"/>
        <end position="72"/>
    </location>
</feature>
<name>A0A917W595_9ACTN</name>
<dbReference type="GO" id="GO:0016818">
    <property type="term" value="F:hydrolase activity, acting on acid anhydrides, in phosphorus-containing anhydrides"/>
    <property type="evidence" value="ECO:0007669"/>
    <property type="project" value="InterPro"/>
</dbReference>
<dbReference type="Proteomes" id="UP000613840">
    <property type="component" value="Unassembled WGS sequence"/>
</dbReference>
<dbReference type="GO" id="GO:0008270">
    <property type="term" value="F:zinc ion binding"/>
    <property type="evidence" value="ECO:0007669"/>
    <property type="project" value="InterPro"/>
</dbReference>
<keyword evidence="6" id="KW-1185">Reference proteome</keyword>
<feature type="region of interest" description="Disordered" evidence="3">
    <location>
        <begin position="264"/>
        <end position="321"/>
    </location>
</feature>
<sequence>MGESHYRDSLRSLFPAKLPAGGGSQSIDTTAILLPEPSNKHDPNAVMVLVQGKQVGYLARDDAARYAPILNQLIEANLQPETVCNVWGHEYDDYVGTDRRGRSVYKTEFSAGVRVVLEEPHLCLPTNPPPTAPFVMLPFGGAVQVTGEENHLDAITPVLRPEGQSWAYVTLHPLTEQLTRSSREVLEIRIDDCRIGQLTPKMSGDFLPAVRLLESLGYQAAAQALVTGNRLKAEVTIYAERAHQLSADWPNVEPVTDLPITSPDGGFATGAAEGGPAAPIADAHARQHQPVPPRPTRIRFNPPPGWPAATPGAEPPPGWMPPAEWPIAPQGWDFWVVDFELETR</sequence>
<organism evidence="5 6">
    <name type="scientific">Microlunatus endophyticus</name>
    <dbReference type="NCBI Taxonomy" id="1716077"/>
    <lineage>
        <taxon>Bacteria</taxon>
        <taxon>Bacillati</taxon>
        <taxon>Actinomycetota</taxon>
        <taxon>Actinomycetes</taxon>
        <taxon>Propionibacteriales</taxon>
        <taxon>Propionibacteriaceae</taxon>
        <taxon>Microlunatus</taxon>
    </lineage>
</organism>
<evidence type="ECO:0000256" key="2">
    <source>
        <dbReference type="ARBA" id="ARBA00022801"/>
    </source>
</evidence>
<protein>
    <recommendedName>
        <fullName evidence="4">HIRAN domain-containing protein</fullName>
    </recommendedName>
</protein>
<evidence type="ECO:0000259" key="4">
    <source>
        <dbReference type="Pfam" id="PF08797"/>
    </source>
</evidence>
<comment type="caution">
    <text evidence="5">The sequence shown here is derived from an EMBL/GenBank/DDBJ whole genome shotgun (WGS) entry which is preliminary data.</text>
</comment>
<evidence type="ECO:0000256" key="1">
    <source>
        <dbReference type="ARBA" id="ARBA00022723"/>
    </source>
</evidence>
<gene>
    <name evidence="5" type="ORF">GCM10011575_30470</name>
</gene>
<dbReference type="AlphaFoldDB" id="A0A917W595"/>
<feature type="compositionally biased region" description="Low complexity" evidence="3">
    <location>
        <begin position="265"/>
        <end position="282"/>
    </location>
</feature>
<dbReference type="EMBL" id="BMMZ01000007">
    <property type="protein sequence ID" value="GGL69816.1"/>
    <property type="molecule type" value="Genomic_DNA"/>
</dbReference>
<dbReference type="GO" id="GO:0003676">
    <property type="term" value="F:nucleic acid binding"/>
    <property type="evidence" value="ECO:0007669"/>
    <property type="project" value="InterPro"/>
</dbReference>
<reference evidence="5" key="2">
    <citation type="submission" date="2020-09" db="EMBL/GenBank/DDBJ databases">
        <authorList>
            <person name="Sun Q."/>
            <person name="Zhou Y."/>
        </authorList>
    </citation>
    <scope>NUCLEOTIDE SEQUENCE</scope>
    <source>
        <strain evidence="5">CGMCC 4.7306</strain>
    </source>
</reference>
<evidence type="ECO:0000256" key="3">
    <source>
        <dbReference type="SAM" id="MobiDB-lite"/>
    </source>
</evidence>
<dbReference type="InterPro" id="IPR014905">
    <property type="entry name" value="HIRAN"/>
</dbReference>
<keyword evidence="1" id="KW-0479">Metal-binding</keyword>
<evidence type="ECO:0000313" key="5">
    <source>
        <dbReference type="EMBL" id="GGL69816.1"/>
    </source>
</evidence>
<accession>A0A917W595</accession>
<feature type="compositionally biased region" description="Pro residues" evidence="3">
    <location>
        <begin position="290"/>
        <end position="306"/>
    </location>
</feature>
<dbReference type="Gene3D" id="3.30.70.2330">
    <property type="match status" value="1"/>
</dbReference>
<evidence type="ECO:0000313" key="6">
    <source>
        <dbReference type="Proteomes" id="UP000613840"/>
    </source>
</evidence>
<proteinExistence type="predicted"/>
<reference evidence="5" key="1">
    <citation type="journal article" date="2014" name="Int. J. Syst. Evol. Microbiol.">
        <title>Complete genome sequence of Corynebacterium casei LMG S-19264T (=DSM 44701T), isolated from a smear-ripened cheese.</title>
        <authorList>
            <consortium name="US DOE Joint Genome Institute (JGI-PGF)"/>
            <person name="Walter F."/>
            <person name="Albersmeier A."/>
            <person name="Kalinowski J."/>
            <person name="Ruckert C."/>
        </authorList>
    </citation>
    <scope>NUCLEOTIDE SEQUENCE</scope>
    <source>
        <strain evidence="5">CGMCC 4.7306</strain>
    </source>
</reference>
<dbReference type="Pfam" id="PF08797">
    <property type="entry name" value="HIRAN"/>
    <property type="match status" value="1"/>
</dbReference>